<dbReference type="SMART" id="SM00487">
    <property type="entry name" value="DEXDc"/>
    <property type="match status" value="1"/>
</dbReference>
<comment type="catalytic activity">
    <reaction evidence="9">
        <text>Couples ATP hydrolysis with the unwinding of duplex DNA by translocating in the 3'-5' direction.</text>
        <dbReference type="EC" id="5.6.2.4"/>
    </reaction>
</comment>
<dbReference type="InterPro" id="IPR001650">
    <property type="entry name" value="Helicase_C-like"/>
</dbReference>
<dbReference type="InterPro" id="IPR004589">
    <property type="entry name" value="DNA_helicase_ATP-dep_RecQ"/>
</dbReference>
<comment type="caution">
    <text evidence="16">The sequence shown here is derived from an EMBL/GenBank/DDBJ whole genome shotgun (WGS) entry which is preliminary data.</text>
</comment>
<evidence type="ECO:0000256" key="8">
    <source>
        <dbReference type="ARBA" id="ARBA00023235"/>
    </source>
</evidence>
<keyword evidence="7" id="KW-0238">DNA-binding</keyword>
<dbReference type="NCBIfam" id="TIGR00614">
    <property type="entry name" value="recQ_fam"/>
    <property type="match status" value="1"/>
</dbReference>
<dbReference type="InterPro" id="IPR032284">
    <property type="entry name" value="RecQ_Zn-bd"/>
</dbReference>
<keyword evidence="6" id="KW-0067">ATP-binding</keyword>
<protein>
    <recommendedName>
        <fullName evidence="11">ATP-dependent DNA helicase RecQ</fullName>
        <ecNumber evidence="10">5.6.2.4</ecNumber>
    </recommendedName>
    <alternativeName>
        <fullName evidence="12">DNA 3'-5' helicase RecQ</fullName>
    </alternativeName>
</protein>
<evidence type="ECO:0000256" key="2">
    <source>
        <dbReference type="ARBA" id="ARBA00022723"/>
    </source>
</evidence>
<dbReference type="AlphaFoldDB" id="A0A5C6BE45"/>
<evidence type="ECO:0000256" key="13">
    <source>
        <dbReference type="SAM" id="MobiDB-lite"/>
    </source>
</evidence>
<evidence type="ECO:0000256" key="6">
    <source>
        <dbReference type="ARBA" id="ARBA00022840"/>
    </source>
</evidence>
<evidence type="ECO:0000256" key="1">
    <source>
        <dbReference type="ARBA" id="ARBA00005446"/>
    </source>
</evidence>
<name>A0A5C6BE45_9BACT</name>
<dbReference type="EMBL" id="SJPU01000005">
    <property type="protein sequence ID" value="TWU10012.1"/>
    <property type="molecule type" value="Genomic_DNA"/>
</dbReference>
<keyword evidence="5 16" id="KW-0347">Helicase</keyword>
<dbReference type="Pfam" id="PF00271">
    <property type="entry name" value="Helicase_C"/>
    <property type="match status" value="1"/>
</dbReference>
<keyword evidence="2" id="KW-0479">Metal-binding</keyword>
<dbReference type="GO" id="GO:0030894">
    <property type="term" value="C:replisome"/>
    <property type="evidence" value="ECO:0007669"/>
    <property type="project" value="TreeGrafter"/>
</dbReference>
<dbReference type="PANTHER" id="PTHR13710">
    <property type="entry name" value="DNA HELICASE RECQ FAMILY MEMBER"/>
    <property type="match status" value="1"/>
</dbReference>
<dbReference type="InterPro" id="IPR014001">
    <property type="entry name" value="Helicase_ATP-bd"/>
</dbReference>
<evidence type="ECO:0000256" key="3">
    <source>
        <dbReference type="ARBA" id="ARBA00022741"/>
    </source>
</evidence>
<feature type="region of interest" description="Disordered" evidence="13">
    <location>
        <begin position="592"/>
        <end position="611"/>
    </location>
</feature>
<evidence type="ECO:0000259" key="15">
    <source>
        <dbReference type="PROSITE" id="PS51194"/>
    </source>
</evidence>
<dbReference type="GO" id="GO:0043590">
    <property type="term" value="C:bacterial nucleoid"/>
    <property type="evidence" value="ECO:0007669"/>
    <property type="project" value="TreeGrafter"/>
</dbReference>
<dbReference type="OrthoDB" id="9763310at2"/>
<gene>
    <name evidence="16" type="primary">recQ_4</name>
    <name evidence="16" type="ORF">Poly21_53450</name>
</gene>
<accession>A0A5C6BE45</accession>
<reference evidence="16 17" key="1">
    <citation type="journal article" date="2020" name="Antonie Van Leeuwenhoek">
        <title>Rhodopirellula heiligendammensis sp. nov., Rhodopirellula pilleata sp. nov., and Rhodopirellula solitaria sp. nov. isolated from natural or artificial marine surfaces in Northern Germany and California, USA, and emended description of the genus Rhodopirellula.</title>
        <authorList>
            <person name="Kallscheuer N."/>
            <person name="Wiegand S."/>
            <person name="Jogler M."/>
            <person name="Boedeker C."/>
            <person name="Peeters S.H."/>
            <person name="Rast P."/>
            <person name="Heuer A."/>
            <person name="Jetten M.S.M."/>
            <person name="Rohde M."/>
            <person name="Jogler C."/>
        </authorList>
    </citation>
    <scope>NUCLEOTIDE SEQUENCE [LARGE SCALE GENOMIC DNA]</scope>
    <source>
        <strain evidence="16 17">Poly21</strain>
    </source>
</reference>
<dbReference type="GO" id="GO:0009378">
    <property type="term" value="F:four-way junction helicase activity"/>
    <property type="evidence" value="ECO:0007669"/>
    <property type="project" value="TreeGrafter"/>
</dbReference>
<keyword evidence="4 16" id="KW-0378">Hydrolase</keyword>
<evidence type="ECO:0000256" key="11">
    <source>
        <dbReference type="ARBA" id="ARBA00044535"/>
    </source>
</evidence>
<dbReference type="RefSeq" id="WP_146409790.1">
    <property type="nucleotide sequence ID" value="NZ_SJPU01000005.1"/>
</dbReference>
<feature type="domain" description="Helicase ATP-binding" evidence="14">
    <location>
        <begin position="47"/>
        <end position="215"/>
    </location>
</feature>
<evidence type="ECO:0000256" key="5">
    <source>
        <dbReference type="ARBA" id="ARBA00022806"/>
    </source>
</evidence>
<dbReference type="PROSITE" id="PS51194">
    <property type="entry name" value="HELICASE_CTER"/>
    <property type="match status" value="1"/>
</dbReference>
<evidence type="ECO:0000313" key="17">
    <source>
        <dbReference type="Proteomes" id="UP000319908"/>
    </source>
</evidence>
<keyword evidence="3" id="KW-0547">Nucleotide-binding</keyword>
<dbReference type="PANTHER" id="PTHR13710:SF105">
    <property type="entry name" value="ATP-DEPENDENT DNA HELICASE Q1"/>
    <property type="match status" value="1"/>
</dbReference>
<evidence type="ECO:0000259" key="14">
    <source>
        <dbReference type="PROSITE" id="PS51192"/>
    </source>
</evidence>
<dbReference type="GO" id="GO:0005524">
    <property type="term" value="F:ATP binding"/>
    <property type="evidence" value="ECO:0007669"/>
    <property type="project" value="UniProtKB-KW"/>
</dbReference>
<dbReference type="InterPro" id="IPR027417">
    <property type="entry name" value="P-loop_NTPase"/>
</dbReference>
<dbReference type="PROSITE" id="PS51192">
    <property type="entry name" value="HELICASE_ATP_BIND_1"/>
    <property type="match status" value="1"/>
</dbReference>
<dbReference type="Gene3D" id="1.10.10.10">
    <property type="entry name" value="Winged helix-like DNA-binding domain superfamily/Winged helix DNA-binding domain"/>
    <property type="match status" value="1"/>
</dbReference>
<proteinExistence type="inferred from homology"/>
<dbReference type="Gene3D" id="3.40.50.300">
    <property type="entry name" value="P-loop containing nucleotide triphosphate hydrolases"/>
    <property type="match status" value="2"/>
</dbReference>
<dbReference type="GO" id="GO:0005737">
    <property type="term" value="C:cytoplasm"/>
    <property type="evidence" value="ECO:0007669"/>
    <property type="project" value="TreeGrafter"/>
</dbReference>
<evidence type="ECO:0000256" key="12">
    <source>
        <dbReference type="ARBA" id="ARBA00044550"/>
    </source>
</evidence>
<dbReference type="InterPro" id="IPR036388">
    <property type="entry name" value="WH-like_DNA-bd_sf"/>
</dbReference>
<evidence type="ECO:0000256" key="10">
    <source>
        <dbReference type="ARBA" id="ARBA00034808"/>
    </source>
</evidence>
<organism evidence="16 17">
    <name type="scientific">Allorhodopirellula heiligendammensis</name>
    <dbReference type="NCBI Taxonomy" id="2714739"/>
    <lineage>
        <taxon>Bacteria</taxon>
        <taxon>Pseudomonadati</taxon>
        <taxon>Planctomycetota</taxon>
        <taxon>Planctomycetia</taxon>
        <taxon>Pirellulales</taxon>
        <taxon>Pirellulaceae</taxon>
        <taxon>Allorhodopirellula</taxon>
    </lineage>
</organism>
<dbReference type="Proteomes" id="UP000319908">
    <property type="component" value="Unassembled WGS sequence"/>
</dbReference>
<evidence type="ECO:0000256" key="9">
    <source>
        <dbReference type="ARBA" id="ARBA00034617"/>
    </source>
</evidence>
<dbReference type="GO" id="GO:0046872">
    <property type="term" value="F:metal ion binding"/>
    <property type="evidence" value="ECO:0007669"/>
    <property type="project" value="UniProtKB-KW"/>
</dbReference>
<dbReference type="GO" id="GO:0016787">
    <property type="term" value="F:hydrolase activity"/>
    <property type="evidence" value="ECO:0007669"/>
    <property type="project" value="UniProtKB-KW"/>
</dbReference>
<feature type="domain" description="Helicase C-terminal" evidence="15">
    <location>
        <begin position="241"/>
        <end position="402"/>
    </location>
</feature>
<dbReference type="GO" id="GO:0043138">
    <property type="term" value="F:3'-5' DNA helicase activity"/>
    <property type="evidence" value="ECO:0007669"/>
    <property type="project" value="UniProtKB-EC"/>
</dbReference>
<comment type="similarity">
    <text evidence="1">Belongs to the helicase family. RecQ subfamily.</text>
</comment>
<dbReference type="GO" id="GO:0006310">
    <property type="term" value="P:DNA recombination"/>
    <property type="evidence" value="ECO:0007669"/>
    <property type="project" value="InterPro"/>
</dbReference>
<evidence type="ECO:0000313" key="16">
    <source>
        <dbReference type="EMBL" id="TWU10012.1"/>
    </source>
</evidence>
<dbReference type="GO" id="GO:0006281">
    <property type="term" value="P:DNA repair"/>
    <property type="evidence" value="ECO:0007669"/>
    <property type="project" value="TreeGrafter"/>
</dbReference>
<keyword evidence="17" id="KW-1185">Reference proteome</keyword>
<dbReference type="SMART" id="SM00490">
    <property type="entry name" value="HELICc"/>
    <property type="match status" value="1"/>
</dbReference>
<dbReference type="Pfam" id="PF16124">
    <property type="entry name" value="RecQ_Zn_bind"/>
    <property type="match status" value="1"/>
</dbReference>
<evidence type="ECO:0000256" key="4">
    <source>
        <dbReference type="ARBA" id="ARBA00022801"/>
    </source>
</evidence>
<sequence length="681" mass="75448">MSNVNTGEQQHRRGDEGETCLRWQIAHELLESQFGYPQLLPAQRKVIDAVLRGQNALAVLPTGHGKSLCFQLPSQILPGLTVVVSPLVSLMKDQCDSLMRKGITALRIDQSISAAEFAATWRKLHSRQAKLLYLAPERFFNERFAAQLGALPISLLAIDEAHCMSQWGHSFRPDYLRVPDLVERYQIGQTLALTATATTAVVRDIRKAFSIDAKQTVRLSPHRSNLRLGCTPISSGERDAALIDRLRGARSRRRGATLIYVTRRSTADQLGETLRNAGLEPLVYHAGLSSAERDDVQLAFGQSANAILIGTIAFGMGVDKADIRRVIHYNPSQSIEAYSQEIGRGGRDGKPCQCETLLVRGDEVALGNLAAGDLPTATSLKNLLDRLIGQPARFYLSLGKLGWEINLSTPALATILIRLQTLGYLRCQPMRYDTYRITPKFSSEVIIEKCDPAHRDAVRAVLASLAKGRRGFRVNLIVAADQYQLNRECLIAAIEQTAIAGLWNVDATDSMHGYEWVKPIKRRQPVIAALQRHAFQQFEQSITRVADMIEFLRGSECLAIGLAEHFGHRRKRPCGRCSVCLRSASDVSPKLTDRNTDTIPTLSTESGRDSIGRSASMAMKNAIERYPDVFAEPLDQAKFLCGLSTPHFRRFRVARDPGYGVCIDVPFQRVHAACERSEGGL</sequence>
<dbReference type="GO" id="GO:0003677">
    <property type="term" value="F:DNA binding"/>
    <property type="evidence" value="ECO:0007669"/>
    <property type="project" value="UniProtKB-KW"/>
</dbReference>
<keyword evidence="8" id="KW-0413">Isomerase</keyword>
<dbReference type="InterPro" id="IPR011545">
    <property type="entry name" value="DEAD/DEAH_box_helicase_dom"/>
</dbReference>
<dbReference type="EC" id="5.6.2.4" evidence="10"/>
<evidence type="ECO:0000256" key="7">
    <source>
        <dbReference type="ARBA" id="ARBA00023125"/>
    </source>
</evidence>
<dbReference type="SUPFAM" id="SSF52540">
    <property type="entry name" value="P-loop containing nucleoside triphosphate hydrolases"/>
    <property type="match status" value="1"/>
</dbReference>
<dbReference type="Pfam" id="PF00270">
    <property type="entry name" value="DEAD"/>
    <property type="match status" value="1"/>
</dbReference>